<organism evidence="1 2">
    <name type="scientific">Ancylostoma ceylanicum</name>
    <dbReference type="NCBI Taxonomy" id="53326"/>
    <lineage>
        <taxon>Eukaryota</taxon>
        <taxon>Metazoa</taxon>
        <taxon>Ecdysozoa</taxon>
        <taxon>Nematoda</taxon>
        <taxon>Chromadorea</taxon>
        <taxon>Rhabditida</taxon>
        <taxon>Rhabditina</taxon>
        <taxon>Rhabditomorpha</taxon>
        <taxon>Strongyloidea</taxon>
        <taxon>Ancylostomatidae</taxon>
        <taxon>Ancylostomatinae</taxon>
        <taxon>Ancylostoma</taxon>
    </lineage>
</organism>
<dbReference type="Proteomes" id="UP000024635">
    <property type="component" value="Unassembled WGS sequence"/>
</dbReference>
<dbReference type="EMBL" id="JARK01001455">
    <property type="protein sequence ID" value="EYB99920.1"/>
    <property type="molecule type" value="Genomic_DNA"/>
</dbReference>
<comment type="caution">
    <text evidence="1">The sequence shown here is derived from an EMBL/GenBank/DDBJ whole genome shotgun (WGS) entry which is preliminary data.</text>
</comment>
<dbReference type="AlphaFoldDB" id="A0A016TB60"/>
<name>A0A016TB60_9BILA</name>
<proteinExistence type="predicted"/>
<keyword evidence="2" id="KW-1185">Reference proteome</keyword>
<protein>
    <submittedName>
        <fullName evidence="1">Uncharacterized protein</fullName>
    </submittedName>
</protein>
<reference evidence="2" key="1">
    <citation type="journal article" date="2015" name="Nat. Genet.">
        <title>The genome and transcriptome of the zoonotic hookworm Ancylostoma ceylanicum identify infection-specific gene families.</title>
        <authorList>
            <person name="Schwarz E.M."/>
            <person name="Hu Y."/>
            <person name="Antoshechkin I."/>
            <person name="Miller M.M."/>
            <person name="Sternberg P.W."/>
            <person name="Aroian R.V."/>
        </authorList>
    </citation>
    <scope>NUCLEOTIDE SEQUENCE</scope>
    <source>
        <strain evidence="2">HY135</strain>
    </source>
</reference>
<evidence type="ECO:0000313" key="2">
    <source>
        <dbReference type="Proteomes" id="UP000024635"/>
    </source>
</evidence>
<sequence length="72" mass="8169">MPAEPLLMLCLNETTAPLSRSRLDCARILRIFRILGLSLQNMCSNRTPDYIAPFKVRAAPLQELHALLQPQH</sequence>
<evidence type="ECO:0000313" key="1">
    <source>
        <dbReference type="EMBL" id="EYB99920.1"/>
    </source>
</evidence>
<accession>A0A016TB60</accession>
<gene>
    <name evidence="1" type="primary">Acey_s0119.g845</name>
    <name evidence="1" type="ORF">Y032_0119g845</name>
</gene>